<feature type="transmembrane region" description="Helical" evidence="1">
    <location>
        <begin position="226"/>
        <end position="243"/>
    </location>
</feature>
<dbReference type="InterPro" id="IPR011990">
    <property type="entry name" value="TPR-like_helical_dom_sf"/>
</dbReference>
<dbReference type="OrthoDB" id="4190207at2"/>
<keyword evidence="1" id="KW-0812">Transmembrane</keyword>
<accession>A0A4R6JMX7</accession>
<comment type="caution">
    <text evidence="2">The sequence shown here is derived from an EMBL/GenBank/DDBJ whole genome shotgun (WGS) entry which is preliminary data.</text>
</comment>
<dbReference type="Proteomes" id="UP000294901">
    <property type="component" value="Unassembled WGS sequence"/>
</dbReference>
<evidence type="ECO:0000313" key="3">
    <source>
        <dbReference type="Proteomes" id="UP000294901"/>
    </source>
</evidence>
<feature type="transmembrane region" description="Helical" evidence="1">
    <location>
        <begin position="202"/>
        <end position="220"/>
    </location>
</feature>
<reference evidence="2 3" key="1">
    <citation type="submission" date="2019-03" db="EMBL/GenBank/DDBJ databases">
        <title>Sequencing the genomes of 1000 actinobacteria strains.</title>
        <authorList>
            <person name="Klenk H.-P."/>
        </authorList>
    </citation>
    <scope>NUCLEOTIDE SEQUENCE [LARGE SCALE GENOMIC DNA]</scope>
    <source>
        <strain evidence="2 3">DSM 43805</strain>
    </source>
</reference>
<feature type="transmembrane region" description="Helical" evidence="1">
    <location>
        <begin position="179"/>
        <end position="195"/>
    </location>
</feature>
<protein>
    <recommendedName>
        <fullName evidence="4">Tetratricopeptide repeat protein</fullName>
    </recommendedName>
</protein>
<sequence length="643" mass="68049">MSSPSEGPRLLSLAATIAHQTIMAIERGEAGTSTDGALVVQVIAFARRRADLGVLDEILIATRDRLSRPGRGPADRTRSTLDWIDLIYPVLLAGHPVPPRLAELLAAPDPGAEADAARREALGEAAIRQAAAAQRRGDGEQTLAWQRLAHENGHPLAAAVSAPRRPMVDLSVRGRDPRIAALLNASGVAAGYFYLGRWKRALVALVATALVLWFAATHSASQSPGFWITVAVLGVGTTTFDAWRLARPPHAVAVHGPLPRRPLVAAATLVLLILAGAIGYQAAGRSALADARAAHAAGDCPAALDRYASVQSRYELTLTSVTADARADQRECQDLLAAESSSDPEGFDAQLDRYPNGLLVARARTGRAEAYLQRGKAYNKRATDQADGVQAAELRRKAVADFQEVMTDHPGTAQAAAVPPELDSVYALVIAKAKNQPCPALAELYYLSTVSLPEAKAGAARARAARPDALYNCALKEIAGGDYDSAITSLNAFISDYPRDPRVAQARQKRIAAEVAKVRSGATGDIAPLERTGNGPTGTAIVQVVNDSPYALEILYSGPVADRLTVPACKTCQVRTATSLLNRYFGTTCGGTGVPARTVRLKPGSYQVVVQTSASGGPRPYSGSWKLASGARYDNCYYASRTF</sequence>
<keyword evidence="1" id="KW-0472">Membrane</keyword>
<keyword evidence="1" id="KW-1133">Transmembrane helix</keyword>
<organism evidence="2 3">
    <name type="scientific">Paractinoplanes brasiliensis</name>
    <dbReference type="NCBI Taxonomy" id="52695"/>
    <lineage>
        <taxon>Bacteria</taxon>
        <taxon>Bacillati</taxon>
        <taxon>Actinomycetota</taxon>
        <taxon>Actinomycetes</taxon>
        <taxon>Micromonosporales</taxon>
        <taxon>Micromonosporaceae</taxon>
        <taxon>Paractinoplanes</taxon>
    </lineage>
</organism>
<dbReference type="RefSeq" id="WP_133871435.1">
    <property type="nucleotide sequence ID" value="NZ_BOMD01000101.1"/>
</dbReference>
<evidence type="ECO:0000256" key="1">
    <source>
        <dbReference type="SAM" id="Phobius"/>
    </source>
</evidence>
<dbReference type="EMBL" id="SNWR01000001">
    <property type="protein sequence ID" value="TDO36721.1"/>
    <property type="molecule type" value="Genomic_DNA"/>
</dbReference>
<proteinExistence type="predicted"/>
<keyword evidence="3" id="KW-1185">Reference proteome</keyword>
<dbReference type="Gene3D" id="1.25.40.10">
    <property type="entry name" value="Tetratricopeptide repeat domain"/>
    <property type="match status" value="2"/>
</dbReference>
<dbReference type="AlphaFoldDB" id="A0A4R6JMX7"/>
<name>A0A4R6JMX7_9ACTN</name>
<evidence type="ECO:0000313" key="2">
    <source>
        <dbReference type="EMBL" id="TDO36721.1"/>
    </source>
</evidence>
<gene>
    <name evidence="2" type="ORF">C8E87_0303</name>
</gene>
<evidence type="ECO:0008006" key="4">
    <source>
        <dbReference type="Google" id="ProtNLM"/>
    </source>
</evidence>
<feature type="transmembrane region" description="Helical" evidence="1">
    <location>
        <begin position="263"/>
        <end position="283"/>
    </location>
</feature>